<gene>
    <name evidence="1" type="ORF">NITHO_4990004</name>
</gene>
<comment type="caution">
    <text evidence="1">The sequence shown here is derived from an EMBL/GenBank/DDBJ whole genome shotgun (WGS) entry which is preliminary data.</text>
</comment>
<proteinExistence type="predicted"/>
<dbReference type="OrthoDB" id="5567844at2"/>
<accession>I4EL77</accession>
<organism evidence="1 2">
    <name type="scientific">Nitrolancea hollandica Lb</name>
    <dbReference type="NCBI Taxonomy" id="1129897"/>
    <lineage>
        <taxon>Bacteria</taxon>
        <taxon>Pseudomonadati</taxon>
        <taxon>Thermomicrobiota</taxon>
        <taxon>Thermomicrobia</taxon>
        <taxon>Sphaerobacterales</taxon>
        <taxon>Sphaerobacterineae</taxon>
        <taxon>Sphaerobacteraceae</taxon>
        <taxon>Nitrolancea</taxon>
    </lineage>
</organism>
<keyword evidence="2" id="KW-1185">Reference proteome</keyword>
<name>I4EL77_9BACT</name>
<evidence type="ECO:0000313" key="1">
    <source>
        <dbReference type="EMBL" id="CCF85439.1"/>
    </source>
</evidence>
<sequence>MSDVFNAGPIIHRSWIGRLELLVPRFDCIVMPPAVRNEMLREGLHHYRFVASSCLSVEAGA</sequence>
<protein>
    <submittedName>
        <fullName evidence="1">Uncharacterized protein</fullName>
    </submittedName>
</protein>
<reference evidence="1 2" key="1">
    <citation type="journal article" date="2012" name="ISME J.">
        <title>Nitrification expanded: discovery, physiology and genomics of a nitrite-oxidizing bacterium from the phylum Chloroflexi.</title>
        <authorList>
            <person name="Sorokin D.Y."/>
            <person name="Lucker S."/>
            <person name="Vejmelkova D."/>
            <person name="Kostrikina N.A."/>
            <person name="Kleerebezem R."/>
            <person name="Rijpstra W.I."/>
            <person name="Damste J.S."/>
            <person name="Le Paslier D."/>
            <person name="Muyzer G."/>
            <person name="Wagner M."/>
            <person name="van Loosdrecht M.C."/>
            <person name="Daims H."/>
        </authorList>
    </citation>
    <scope>NUCLEOTIDE SEQUENCE [LARGE SCALE GENOMIC DNA]</scope>
    <source>
        <strain evidence="2">none</strain>
    </source>
</reference>
<dbReference type="RefSeq" id="WP_008480342.1">
    <property type="nucleotide sequence ID" value="NZ_CAGS01000444.1"/>
</dbReference>
<dbReference type="EMBL" id="CAGS01000444">
    <property type="protein sequence ID" value="CCF85439.1"/>
    <property type="molecule type" value="Genomic_DNA"/>
</dbReference>
<evidence type="ECO:0000313" key="2">
    <source>
        <dbReference type="Proteomes" id="UP000004221"/>
    </source>
</evidence>
<dbReference type="Proteomes" id="UP000004221">
    <property type="component" value="Unassembled WGS sequence"/>
</dbReference>
<dbReference type="AlphaFoldDB" id="I4EL77"/>